<feature type="domain" description="GST N-terminal" evidence="3">
    <location>
        <begin position="1"/>
        <end position="82"/>
    </location>
</feature>
<dbReference type="InterPro" id="IPR004046">
    <property type="entry name" value="GST_C"/>
</dbReference>
<gene>
    <name evidence="5" type="ORF">H9Q16_09985</name>
</gene>
<dbReference type="PANTHER" id="PTHR44051:SF19">
    <property type="entry name" value="DISULFIDE-BOND OXIDOREDUCTASE YFCG"/>
    <property type="match status" value="1"/>
</dbReference>
<evidence type="ECO:0000313" key="5">
    <source>
        <dbReference type="EMBL" id="MBD3664250.1"/>
    </source>
</evidence>
<dbReference type="Pfam" id="PF13417">
    <property type="entry name" value="GST_N_3"/>
    <property type="match status" value="1"/>
</dbReference>
<evidence type="ECO:0000313" key="6">
    <source>
        <dbReference type="Proteomes" id="UP000635142"/>
    </source>
</evidence>
<dbReference type="InterPro" id="IPR010987">
    <property type="entry name" value="Glutathione-S-Trfase_C-like"/>
</dbReference>
<proteinExistence type="inferred from homology"/>
<dbReference type="InterPro" id="IPR036282">
    <property type="entry name" value="Glutathione-S-Trfase_C_sf"/>
</dbReference>
<sequence>MTLIVHGRASSSNVQAVMWGAAELGLTVERRDVGGKFGGNDAPEYRALNPMGLIPTLEDGATVMFESAAILRYLVAQYPRSDFCVTPQADMWAEWAKGTLSRAFLLPVFWGYYRTPEAERDMDQVRVDFRTYEGLLGMAMRQRGDNKWLMGDRISLADIWAGHLLFRYFTIDLPRDVPFGLQAYYDMLCARDAFQTHVMVDYSELKGRLAF</sequence>
<evidence type="ECO:0000259" key="3">
    <source>
        <dbReference type="PROSITE" id="PS50404"/>
    </source>
</evidence>
<dbReference type="InterPro" id="IPR036249">
    <property type="entry name" value="Thioredoxin-like_sf"/>
</dbReference>
<comment type="similarity">
    <text evidence="1">Belongs to the GST superfamily.</text>
</comment>
<dbReference type="AlphaFoldDB" id="A0A927D3B6"/>
<dbReference type="Pfam" id="PF00043">
    <property type="entry name" value="GST_C"/>
    <property type="match status" value="1"/>
</dbReference>
<protein>
    <submittedName>
        <fullName evidence="5">Glutathione S-transferase N-terminal domain-containing protein</fullName>
    </submittedName>
</protein>
<dbReference type="CDD" id="cd03047">
    <property type="entry name" value="GST_N_2"/>
    <property type="match status" value="1"/>
</dbReference>
<dbReference type="SFLD" id="SFLDS00019">
    <property type="entry name" value="Glutathione_Transferase_(cytos"/>
    <property type="match status" value="1"/>
</dbReference>
<dbReference type="PANTHER" id="PTHR44051">
    <property type="entry name" value="GLUTATHIONE S-TRANSFERASE-RELATED"/>
    <property type="match status" value="1"/>
</dbReference>
<evidence type="ECO:0000256" key="1">
    <source>
        <dbReference type="ARBA" id="ARBA00007409"/>
    </source>
</evidence>
<dbReference type="Gene3D" id="1.20.1050.10">
    <property type="match status" value="1"/>
</dbReference>
<dbReference type="PROSITE" id="PS50404">
    <property type="entry name" value="GST_NTER"/>
    <property type="match status" value="1"/>
</dbReference>
<dbReference type="RefSeq" id="WP_191075292.1">
    <property type="nucleotide sequence ID" value="NZ_JACTAG010000002.1"/>
</dbReference>
<dbReference type="InterPro" id="IPR040079">
    <property type="entry name" value="Glutathione_S-Trfase"/>
</dbReference>
<organism evidence="5 6">
    <name type="scientific">Sulfitobacter aestuariivivens</name>
    <dbReference type="NCBI Taxonomy" id="2766981"/>
    <lineage>
        <taxon>Bacteria</taxon>
        <taxon>Pseudomonadati</taxon>
        <taxon>Pseudomonadota</taxon>
        <taxon>Alphaproteobacteria</taxon>
        <taxon>Rhodobacterales</taxon>
        <taxon>Roseobacteraceae</taxon>
        <taxon>Sulfitobacter</taxon>
    </lineage>
</organism>
<accession>A0A927D3B6</accession>
<evidence type="ECO:0000256" key="2">
    <source>
        <dbReference type="ARBA" id="ARBA00022679"/>
    </source>
</evidence>
<reference evidence="5" key="1">
    <citation type="submission" date="2020-08" db="EMBL/GenBank/DDBJ databases">
        <title>Sulfitobacter aestuariivivens sp. nov., isolated from a tidal flat.</title>
        <authorList>
            <person name="Park S."/>
            <person name="Yoon J.-H."/>
        </authorList>
    </citation>
    <scope>NUCLEOTIDE SEQUENCE</scope>
    <source>
        <strain evidence="5">TSTF-M16</strain>
    </source>
</reference>
<dbReference type="PROSITE" id="PS50405">
    <property type="entry name" value="GST_CTER"/>
    <property type="match status" value="1"/>
</dbReference>
<dbReference type="Gene3D" id="3.40.30.10">
    <property type="entry name" value="Glutaredoxin"/>
    <property type="match status" value="1"/>
</dbReference>
<dbReference type="SUPFAM" id="SSF47616">
    <property type="entry name" value="GST C-terminal domain-like"/>
    <property type="match status" value="1"/>
</dbReference>
<comment type="caution">
    <text evidence="5">The sequence shown here is derived from an EMBL/GenBank/DDBJ whole genome shotgun (WGS) entry which is preliminary data.</text>
</comment>
<dbReference type="GO" id="GO:0016740">
    <property type="term" value="F:transferase activity"/>
    <property type="evidence" value="ECO:0007669"/>
    <property type="project" value="UniProtKB-KW"/>
</dbReference>
<dbReference type="SFLD" id="SFLDG00358">
    <property type="entry name" value="Main_(cytGST)"/>
    <property type="match status" value="1"/>
</dbReference>
<dbReference type="Proteomes" id="UP000635142">
    <property type="component" value="Unassembled WGS sequence"/>
</dbReference>
<keyword evidence="6" id="KW-1185">Reference proteome</keyword>
<keyword evidence="2" id="KW-0808">Transferase</keyword>
<dbReference type="FunFam" id="3.40.30.10:FF:000039">
    <property type="entry name" value="Glutathione S-transferase domain"/>
    <property type="match status" value="1"/>
</dbReference>
<dbReference type="EMBL" id="JACTAG010000002">
    <property type="protein sequence ID" value="MBD3664250.1"/>
    <property type="molecule type" value="Genomic_DNA"/>
</dbReference>
<evidence type="ECO:0000259" key="4">
    <source>
        <dbReference type="PROSITE" id="PS50405"/>
    </source>
</evidence>
<name>A0A927D3B6_9RHOB</name>
<dbReference type="SUPFAM" id="SSF52833">
    <property type="entry name" value="Thioredoxin-like"/>
    <property type="match status" value="1"/>
</dbReference>
<feature type="domain" description="GST C-terminal" evidence="4">
    <location>
        <begin position="82"/>
        <end position="209"/>
    </location>
</feature>
<dbReference type="InterPro" id="IPR004045">
    <property type="entry name" value="Glutathione_S-Trfase_N"/>
</dbReference>